<feature type="transmembrane region" description="Helical" evidence="7">
    <location>
        <begin position="124"/>
        <end position="143"/>
    </location>
</feature>
<evidence type="ECO:0000256" key="2">
    <source>
        <dbReference type="ARBA" id="ARBA00022448"/>
    </source>
</evidence>
<evidence type="ECO:0000256" key="3">
    <source>
        <dbReference type="ARBA" id="ARBA00022475"/>
    </source>
</evidence>
<organism evidence="9 10">
    <name type="scientific">Pricia antarctica</name>
    <dbReference type="NCBI Taxonomy" id="641691"/>
    <lineage>
        <taxon>Bacteria</taxon>
        <taxon>Pseudomonadati</taxon>
        <taxon>Bacteroidota</taxon>
        <taxon>Flavobacteriia</taxon>
        <taxon>Flavobacteriales</taxon>
        <taxon>Flavobacteriaceae</taxon>
        <taxon>Pricia</taxon>
    </lineage>
</organism>
<dbReference type="InterPro" id="IPR055348">
    <property type="entry name" value="DctQ"/>
</dbReference>
<dbReference type="STRING" id="641691.SAMN05421636_102194"/>
<comment type="subcellular location">
    <subcellularLocation>
        <location evidence="1">Cell membrane</location>
        <topology evidence="1">Multi-pass membrane protein</topology>
    </subcellularLocation>
</comment>
<keyword evidence="10" id="KW-1185">Reference proteome</keyword>
<evidence type="ECO:0000313" key="9">
    <source>
        <dbReference type="EMBL" id="SDD87856.1"/>
    </source>
</evidence>
<accession>A0A1G6YE54</accession>
<evidence type="ECO:0000256" key="1">
    <source>
        <dbReference type="ARBA" id="ARBA00004651"/>
    </source>
</evidence>
<keyword evidence="5 7" id="KW-1133">Transmembrane helix</keyword>
<evidence type="ECO:0000256" key="4">
    <source>
        <dbReference type="ARBA" id="ARBA00022692"/>
    </source>
</evidence>
<evidence type="ECO:0000256" key="7">
    <source>
        <dbReference type="SAM" id="Phobius"/>
    </source>
</evidence>
<evidence type="ECO:0000256" key="5">
    <source>
        <dbReference type="ARBA" id="ARBA00022989"/>
    </source>
</evidence>
<dbReference type="AlphaFoldDB" id="A0A1G6YE54"/>
<evidence type="ECO:0000259" key="8">
    <source>
        <dbReference type="Pfam" id="PF04290"/>
    </source>
</evidence>
<feature type="transmembrane region" description="Helical" evidence="7">
    <location>
        <begin position="51"/>
        <end position="70"/>
    </location>
</feature>
<reference evidence="9 10" key="1">
    <citation type="submission" date="2016-10" db="EMBL/GenBank/DDBJ databases">
        <authorList>
            <person name="de Groot N.N."/>
        </authorList>
    </citation>
    <scope>NUCLEOTIDE SEQUENCE [LARGE SCALE GENOMIC DNA]</scope>
    <source>
        <strain evidence="9 10">DSM 23421</strain>
    </source>
</reference>
<keyword evidence="2" id="KW-0813">Transport</keyword>
<feature type="transmembrane region" description="Helical" evidence="7">
    <location>
        <begin position="91"/>
        <end position="112"/>
    </location>
</feature>
<name>A0A1G6YE54_9FLAO</name>
<dbReference type="RefSeq" id="WP_175455245.1">
    <property type="nucleotide sequence ID" value="NZ_FNAO01000002.1"/>
</dbReference>
<sequence length="154" mass="17763">MLRKTIGRILKVGTLLSTWGLITTVLLQIFFRFSPLQTPSWTEEASRLFFIYAMSFAAGLAMKSAYFVHLDMFFNRLPLKWQRFLNKGIPLINFLLFAIMALFSIKLVLLGIPEKSPSMGFNMGVAFFSMFVMSASICYYLWIKIRKTFKSSKP</sequence>
<dbReference type="GO" id="GO:0005886">
    <property type="term" value="C:plasma membrane"/>
    <property type="evidence" value="ECO:0007669"/>
    <property type="project" value="UniProtKB-SubCell"/>
</dbReference>
<feature type="transmembrane region" description="Helical" evidence="7">
    <location>
        <begin position="12"/>
        <end position="31"/>
    </location>
</feature>
<dbReference type="Pfam" id="PF04290">
    <property type="entry name" value="DctQ"/>
    <property type="match status" value="1"/>
</dbReference>
<evidence type="ECO:0000313" key="10">
    <source>
        <dbReference type="Proteomes" id="UP000199109"/>
    </source>
</evidence>
<feature type="domain" description="Tripartite ATP-independent periplasmic transporters DctQ component" evidence="8">
    <location>
        <begin position="22"/>
        <end position="148"/>
    </location>
</feature>
<protein>
    <submittedName>
        <fullName evidence="9">TRAP-type C4-dicarboxylate transport system, small permease component</fullName>
    </submittedName>
</protein>
<proteinExistence type="predicted"/>
<evidence type="ECO:0000256" key="6">
    <source>
        <dbReference type="ARBA" id="ARBA00023136"/>
    </source>
</evidence>
<dbReference type="Proteomes" id="UP000199109">
    <property type="component" value="Unassembled WGS sequence"/>
</dbReference>
<keyword evidence="6 7" id="KW-0472">Membrane</keyword>
<keyword evidence="3" id="KW-1003">Cell membrane</keyword>
<dbReference type="EMBL" id="FNAO01000002">
    <property type="protein sequence ID" value="SDD87856.1"/>
    <property type="molecule type" value="Genomic_DNA"/>
</dbReference>
<gene>
    <name evidence="9" type="ORF">SAMN05421636_102194</name>
</gene>
<keyword evidence="4 7" id="KW-0812">Transmembrane</keyword>